<protein>
    <submittedName>
        <fullName evidence="6">D6-type cyclin</fullName>
    </submittedName>
</protein>
<dbReference type="PANTHER" id="PTHR10177">
    <property type="entry name" value="CYCLINS"/>
    <property type="match status" value="1"/>
</dbReference>
<dbReference type="Gene3D" id="1.10.472.10">
    <property type="entry name" value="Cyclin-like"/>
    <property type="match status" value="1"/>
</dbReference>
<comment type="similarity">
    <text evidence="1">Belongs to the cyclin family. Cyclin D subfamily.</text>
</comment>
<dbReference type="GO" id="GO:0051301">
    <property type="term" value="P:cell division"/>
    <property type="evidence" value="ECO:0007669"/>
    <property type="project" value="UniProtKB-KW"/>
</dbReference>
<keyword evidence="7" id="KW-1185">Reference proteome</keyword>
<dbReference type="OrthoDB" id="306099at2759"/>
<proteinExistence type="inferred from homology"/>
<evidence type="ECO:0000256" key="2">
    <source>
        <dbReference type="ARBA" id="ARBA00022618"/>
    </source>
</evidence>
<dbReference type="FunFam" id="1.10.472.10:FF:000040">
    <property type="entry name" value="D6-type cyclin"/>
    <property type="match status" value="1"/>
</dbReference>
<dbReference type="InterPro" id="IPR006671">
    <property type="entry name" value="Cyclin_N"/>
</dbReference>
<organism evidence="6 7">
    <name type="scientific">Striga asiatica</name>
    <name type="common">Asiatic witchweed</name>
    <name type="synonym">Buchnera asiatica</name>
    <dbReference type="NCBI Taxonomy" id="4170"/>
    <lineage>
        <taxon>Eukaryota</taxon>
        <taxon>Viridiplantae</taxon>
        <taxon>Streptophyta</taxon>
        <taxon>Embryophyta</taxon>
        <taxon>Tracheophyta</taxon>
        <taxon>Spermatophyta</taxon>
        <taxon>Magnoliopsida</taxon>
        <taxon>eudicotyledons</taxon>
        <taxon>Gunneridae</taxon>
        <taxon>Pentapetalae</taxon>
        <taxon>asterids</taxon>
        <taxon>lamiids</taxon>
        <taxon>Lamiales</taxon>
        <taxon>Orobanchaceae</taxon>
        <taxon>Buchnereae</taxon>
        <taxon>Striga</taxon>
    </lineage>
</organism>
<evidence type="ECO:0000259" key="5">
    <source>
        <dbReference type="SMART" id="SM01332"/>
    </source>
</evidence>
<keyword evidence="3" id="KW-0195">Cyclin</keyword>
<dbReference type="SUPFAM" id="SSF47954">
    <property type="entry name" value="Cyclin-like"/>
    <property type="match status" value="2"/>
</dbReference>
<evidence type="ECO:0000313" key="6">
    <source>
        <dbReference type="EMBL" id="GER53259.1"/>
    </source>
</evidence>
<keyword evidence="2" id="KW-0132">Cell division</keyword>
<dbReference type="InterPro" id="IPR036915">
    <property type="entry name" value="Cyclin-like_sf"/>
</dbReference>
<dbReference type="SMART" id="SM01332">
    <property type="entry name" value="Cyclin_C"/>
    <property type="match status" value="1"/>
</dbReference>
<evidence type="ECO:0000256" key="1">
    <source>
        <dbReference type="ARBA" id="ARBA00009065"/>
    </source>
</evidence>
<dbReference type="Pfam" id="PF00134">
    <property type="entry name" value="Cyclin_N"/>
    <property type="match status" value="1"/>
</dbReference>
<dbReference type="Proteomes" id="UP000325081">
    <property type="component" value="Unassembled WGS sequence"/>
</dbReference>
<sequence>MEFDLEDPLPPSNENFPSLFKMEIDQMPSKTYSQAFTSQASANLSVRHEMDGKLWIFRLVAIACVSLALKMRKTEFSVFDLIQDGGFMFDSATIQRMEMLILGALKWRMRSANPFCFMNYFITFLKSNNKPSVEQLKQRATEIILKAQNDVKLLKFKPSIISASALLCAVNDLSPFQFPSFRNAVCSCSYVDKEDFLLCYEHIQEVATEGYESLWARTSSSCTPVNVLDVHVLSSSISGSKSSK</sequence>
<gene>
    <name evidence="6" type="ORF">STAS_30771</name>
</gene>
<dbReference type="AlphaFoldDB" id="A0A5A7R6X5"/>
<evidence type="ECO:0000256" key="4">
    <source>
        <dbReference type="ARBA" id="ARBA00023306"/>
    </source>
</evidence>
<feature type="domain" description="Cyclin C-terminal" evidence="5">
    <location>
        <begin position="112"/>
        <end position="225"/>
    </location>
</feature>
<dbReference type="EMBL" id="BKCP01010515">
    <property type="protein sequence ID" value="GER53259.1"/>
    <property type="molecule type" value="Genomic_DNA"/>
</dbReference>
<accession>A0A5A7R6X5</accession>
<name>A0A5A7R6X5_STRAF</name>
<comment type="caution">
    <text evidence="6">The sequence shown here is derived from an EMBL/GenBank/DDBJ whole genome shotgun (WGS) entry which is preliminary data.</text>
</comment>
<dbReference type="InterPro" id="IPR004367">
    <property type="entry name" value="Cyclin_C-dom"/>
</dbReference>
<reference evidence="7" key="1">
    <citation type="journal article" date="2019" name="Curr. Biol.">
        <title>Genome Sequence of Striga asiatica Provides Insight into the Evolution of Plant Parasitism.</title>
        <authorList>
            <person name="Yoshida S."/>
            <person name="Kim S."/>
            <person name="Wafula E.K."/>
            <person name="Tanskanen J."/>
            <person name="Kim Y.M."/>
            <person name="Honaas L."/>
            <person name="Yang Z."/>
            <person name="Spallek T."/>
            <person name="Conn C.E."/>
            <person name="Ichihashi Y."/>
            <person name="Cheong K."/>
            <person name="Cui S."/>
            <person name="Der J.P."/>
            <person name="Gundlach H."/>
            <person name="Jiao Y."/>
            <person name="Hori C."/>
            <person name="Ishida J.K."/>
            <person name="Kasahara H."/>
            <person name="Kiba T."/>
            <person name="Kim M.S."/>
            <person name="Koo N."/>
            <person name="Laohavisit A."/>
            <person name="Lee Y.H."/>
            <person name="Lumba S."/>
            <person name="McCourt P."/>
            <person name="Mortimer J.C."/>
            <person name="Mutuku J.M."/>
            <person name="Nomura T."/>
            <person name="Sasaki-Sekimoto Y."/>
            <person name="Seto Y."/>
            <person name="Wang Y."/>
            <person name="Wakatake T."/>
            <person name="Sakakibara H."/>
            <person name="Demura T."/>
            <person name="Yamaguchi S."/>
            <person name="Yoneyama K."/>
            <person name="Manabe R.I."/>
            <person name="Nelson D.C."/>
            <person name="Schulman A.H."/>
            <person name="Timko M.P."/>
            <person name="dePamphilis C.W."/>
            <person name="Choi D."/>
            <person name="Shirasu K."/>
        </authorList>
    </citation>
    <scope>NUCLEOTIDE SEQUENCE [LARGE SCALE GENOMIC DNA]</scope>
    <source>
        <strain evidence="7">cv. UVA1</strain>
    </source>
</reference>
<keyword evidence="4" id="KW-0131">Cell cycle</keyword>
<evidence type="ECO:0000313" key="7">
    <source>
        <dbReference type="Proteomes" id="UP000325081"/>
    </source>
</evidence>
<dbReference type="InterPro" id="IPR039361">
    <property type="entry name" value="Cyclin"/>
</dbReference>
<dbReference type="CDD" id="cd20544">
    <property type="entry name" value="CYCLIN_AtCycD-like_rpt2"/>
    <property type="match status" value="1"/>
</dbReference>
<dbReference type="Pfam" id="PF02984">
    <property type="entry name" value="Cyclin_C"/>
    <property type="match status" value="1"/>
</dbReference>
<evidence type="ECO:0000256" key="3">
    <source>
        <dbReference type="ARBA" id="ARBA00023127"/>
    </source>
</evidence>